<comment type="subcellular location">
    <subcellularLocation>
        <location evidence="1">Membrane</location>
        <topology evidence="1">Multi-pass membrane protein</topology>
    </subcellularLocation>
</comment>
<evidence type="ECO:0000256" key="1">
    <source>
        <dbReference type="ARBA" id="ARBA00004141"/>
    </source>
</evidence>
<evidence type="ECO:0000313" key="8">
    <source>
        <dbReference type="EMBL" id="THZ50172.1"/>
    </source>
</evidence>
<feature type="transmembrane region" description="Helical" evidence="6">
    <location>
        <begin position="161"/>
        <end position="181"/>
    </location>
</feature>
<dbReference type="Gene3D" id="1.10.4160.10">
    <property type="entry name" value="Hydantoin permease"/>
    <property type="match status" value="1"/>
</dbReference>
<dbReference type="AlphaFoldDB" id="A0A4S9VE28"/>
<feature type="transmembrane region" description="Helical" evidence="6">
    <location>
        <begin position="289"/>
        <end position="310"/>
    </location>
</feature>
<dbReference type="EMBL" id="QZAR01000020">
    <property type="protein sequence ID" value="THW93865.1"/>
    <property type="molecule type" value="Genomic_DNA"/>
</dbReference>
<dbReference type="InterPro" id="IPR001248">
    <property type="entry name" value="Pur-cyt_permease"/>
</dbReference>
<feature type="transmembrane region" description="Helical" evidence="6">
    <location>
        <begin position="491"/>
        <end position="510"/>
    </location>
</feature>
<organism evidence="8 10">
    <name type="scientific">Aureobasidium pullulans</name>
    <name type="common">Black yeast</name>
    <name type="synonym">Pullularia pullulans</name>
    <dbReference type="NCBI Taxonomy" id="5580"/>
    <lineage>
        <taxon>Eukaryota</taxon>
        <taxon>Fungi</taxon>
        <taxon>Dikarya</taxon>
        <taxon>Ascomycota</taxon>
        <taxon>Pezizomycotina</taxon>
        <taxon>Dothideomycetes</taxon>
        <taxon>Dothideomycetidae</taxon>
        <taxon>Dothideales</taxon>
        <taxon>Saccotheciaceae</taxon>
        <taxon>Aureobasidium</taxon>
    </lineage>
</organism>
<dbReference type="GO" id="GO:0015205">
    <property type="term" value="F:nucleobase transmembrane transporter activity"/>
    <property type="evidence" value="ECO:0007669"/>
    <property type="project" value="TreeGrafter"/>
</dbReference>
<sequence>LNPSKPAVPCLRFFGGSIFLSPSSLSRRRYLCRYQIRYAVQINGRLAPYPAPAAPTSWTTYQRPAAMTFQTAKATAMEKKNNATMAFKSWDNFKAWVRVPDTALDRHSNGDSGQTWSNEDLDPTPPERRTWRWYNYVIFYFALSFGNWTLGSSLIGIGLNYWQAILAIFISQFISSIAMLFNSRCASVYHVGYPIVARSVFGMWGSYYFVGARAILAVVWFGVQAFSGASLVANMLRAVFGHNFTDIPNRIPASQGITSAGMLAFFLFWLAHFPLALMRPYQLRTFFNVKTILMIPAVWGLFIFCMANTGASLGTEKLSEASGVSASGKWGWFFMNAVNAGLGNTATLITNQPDIARWSKTRSGAMWSQLITNPIAVTLSASLGILSTAAINNAWGLSLWNQWDLLDAIMDRYWRSDVRFAIFLCAGCWAVSLLGTNVAANMIPFGSDSSMLFPRYITIPRGQFLVTCLGFAIVPWKILASAGVFTTFLAGYGLFMASVVAIMVCEYFLLTRGNLFIAHCYNGGKENPHYYYMKGWNVQAVIAYLCGIALPFPGFVGSLGANVSTTALNMGHIGWLLSFTTSFVLYWAICTVWPTKNQKIIKEMGLRFEEMAERDMMALDGTIIPESAEGMSEDQVAWDETEKKAVAFDSRRVSD</sequence>
<gene>
    <name evidence="8" type="ORF">D6C90_02822</name>
    <name evidence="7" type="ORF">D6D15_02153</name>
</gene>
<evidence type="ECO:0000256" key="3">
    <source>
        <dbReference type="ARBA" id="ARBA00022692"/>
    </source>
</evidence>
<evidence type="ECO:0000313" key="10">
    <source>
        <dbReference type="Proteomes" id="UP000310121"/>
    </source>
</evidence>
<dbReference type="Proteomes" id="UP000310121">
    <property type="component" value="Unassembled WGS sequence"/>
</dbReference>
<dbReference type="EMBL" id="QZBN01000172">
    <property type="protein sequence ID" value="THZ50172.1"/>
    <property type="molecule type" value="Genomic_DNA"/>
</dbReference>
<accession>A0A4S9VE28</accession>
<dbReference type="PANTHER" id="PTHR30618">
    <property type="entry name" value="NCS1 FAMILY PURINE/PYRIMIDINE TRANSPORTER"/>
    <property type="match status" value="1"/>
</dbReference>
<feature type="non-terminal residue" evidence="8">
    <location>
        <position position="1"/>
    </location>
</feature>
<evidence type="ECO:0000256" key="2">
    <source>
        <dbReference type="ARBA" id="ARBA00008974"/>
    </source>
</evidence>
<dbReference type="GO" id="GO:0005886">
    <property type="term" value="C:plasma membrane"/>
    <property type="evidence" value="ECO:0007669"/>
    <property type="project" value="TreeGrafter"/>
</dbReference>
<evidence type="ECO:0000256" key="4">
    <source>
        <dbReference type="ARBA" id="ARBA00022989"/>
    </source>
</evidence>
<feature type="transmembrane region" description="Helical" evidence="6">
    <location>
        <begin position="420"/>
        <end position="443"/>
    </location>
</feature>
<feature type="transmembrane region" description="Helical" evidence="6">
    <location>
        <begin position="133"/>
        <end position="155"/>
    </location>
</feature>
<proteinExistence type="inferred from homology"/>
<feature type="transmembrane region" description="Helical" evidence="6">
    <location>
        <begin position="214"/>
        <end position="236"/>
    </location>
</feature>
<comment type="similarity">
    <text evidence="2">Belongs to the purine-cytosine permease (2.A.39) family.</text>
</comment>
<reference evidence="9 10" key="1">
    <citation type="submission" date="2018-10" db="EMBL/GenBank/DDBJ databases">
        <title>Fifty Aureobasidium pullulans genomes reveal a recombining polyextremotolerant generalist.</title>
        <authorList>
            <person name="Gostincar C."/>
            <person name="Turk M."/>
            <person name="Zajc J."/>
            <person name="Gunde-Cimerman N."/>
        </authorList>
    </citation>
    <scope>NUCLEOTIDE SEQUENCE [LARGE SCALE GENOMIC DNA]</scope>
    <source>
        <strain evidence="7 9">EXF-10507</strain>
        <strain evidence="8 10">EXF-3844</strain>
    </source>
</reference>
<keyword evidence="3 6" id="KW-0812">Transmembrane</keyword>
<dbReference type="PANTHER" id="PTHR30618:SF0">
    <property type="entry name" value="PURINE-URACIL PERMEASE NCS1"/>
    <property type="match status" value="1"/>
</dbReference>
<feature type="transmembrane region" description="Helical" evidence="6">
    <location>
        <begin position="531"/>
        <end position="552"/>
    </location>
</feature>
<dbReference type="Proteomes" id="UP000304928">
    <property type="component" value="Unassembled WGS sequence"/>
</dbReference>
<feature type="transmembrane region" description="Helical" evidence="6">
    <location>
        <begin position="370"/>
        <end position="391"/>
    </location>
</feature>
<keyword evidence="4 6" id="KW-1133">Transmembrane helix</keyword>
<feature type="transmembrane region" description="Helical" evidence="6">
    <location>
        <begin position="572"/>
        <end position="594"/>
    </location>
</feature>
<keyword evidence="5 6" id="KW-0472">Membrane</keyword>
<evidence type="ECO:0000256" key="6">
    <source>
        <dbReference type="SAM" id="Phobius"/>
    </source>
</evidence>
<dbReference type="InterPro" id="IPR045225">
    <property type="entry name" value="Uracil/uridine/allantoin_perm"/>
</dbReference>
<evidence type="ECO:0000256" key="5">
    <source>
        <dbReference type="ARBA" id="ARBA00023136"/>
    </source>
</evidence>
<feature type="transmembrane region" description="Helical" evidence="6">
    <location>
        <begin position="464"/>
        <end position="485"/>
    </location>
</feature>
<dbReference type="Pfam" id="PF02133">
    <property type="entry name" value="Transp_cyt_pur"/>
    <property type="match status" value="1"/>
</dbReference>
<feature type="transmembrane region" description="Helical" evidence="6">
    <location>
        <begin position="256"/>
        <end position="277"/>
    </location>
</feature>
<feature type="transmembrane region" description="Helical" evidence="6">
    <location>
        <begin position="330"/>
        <end position="349"/>
    </location>
</feature>
<evidence type="ECO:0000313" key="7">
    <source>
        <dbReference type="EMBL" id="THW93865.1"/>
    </source>
</evidence>
<comment type="caution">
    <text evidence="8">The sequence shown here is derived from an EMBL/GenBank/DDBJ whole genome shotgun (WGS) entry which is preliminary data.</text>
</comment>
<evidence type="ECO:0000313" key="9">
    <source>
        <dbReference type="Proteomes" id="UP000304928"/>
    </source>
</evidence>
<protein>
    <submittedName>
        <fullName evidence="8">Allantoin</fullName>
    </submittedName>
</protein>
<name>A0A4S9VE28_AURPU</name>